<evidence type="ECO:0000256" key="1">
    <source>
        <dbReference type="SAM" id="Phobius"/>
    </source>
</evidence>
<keyword evidence="3" id="KW-1185">Reference proteome</keyword>
<feature type="transmembrane region" description="Helical" evidence="1">
    <location>
        <begin position="72"/>
        <end position="91"/>
    </location>
</feature>
<dbReference type="PANTHER" id="PTHR37305">
    <property type="entry name" value="INTEGRAL MEMBRANE PROTEIN-RELATED"/>
    <property type="match status" value="1"/>
</dbReference>
<gene>
    <name evidence="2" type="ORF">L0U88_15485</name>
</gene>
<feature type="transmembrane region" description="Helical" evidence="1">
    <location>
        <begin position="112"/>
        <end position="134"/>
    </location>
</feature>
<keyword evidence="1" id="KW-0472">Membrane</keyword>
<feature type="transmembrane region" description="Helical" evidence="1">
    <location>
        <begin position="20"/>
        <end position="40"/>
    </location>
</feature>
<feature type="transmembrane region" description="Helical" evidence="1">
    <location>
        <begin position="249"/>
        <end position="268"/>
    </location>
</feature>
<name>A0ABS9BKF7_9BACT</name>
<proteinExistence type="predicted"/>
<keyword evidence="1" id="KW-1133">Transmembrane helix</keyword>
<evidence type="ECO:0000313" key="3">
    <source>
        <dbReference type="Proteomes" id="UP001200145"/>
    </source>
</evidence>
<feature type="transmembrane region" description="Helical" evidence="1">
    <location>
        <begin position="181"/>
        <end position="200"/>
    </location>
</feature>
<feature type="transmembrane region" description="Helical" evidence="1">
    <location>
        <begin position="154"/>
        <end position="174"/>
    </location>
</feature>
<dbReference type="Proteomes" id="UP001200145">
    <property type="component" value="Unassembled WGS sequence"/>
</dbReference>
<evidence type="ECO:0000313" key="2">
    <source>
        <dbReference type="EMBL" id="MCF1716042.1"/>
    </source>
</evidence>
<accession>A0ABS9BKF7</accession>
<reference evidence="2 3" key="1">
    <citation type="submission" date="2022-01" db="EMBL/GenBank/DDBJ databases">
        <title>Flavihumibacter sp. nov., isolated from sediment of a river.</title>
        <authorList>
            <person name="Liu H."/>
        </authorList>
    </citation>
    <scope>NUCLEOTIDE SEQUENCE [LARGE SCALE GENOMIC DNA]</scope>
    <source>
        <strain evidence="2 3">RY-1</strain>
    </source>
</reference>
<protein>
    <submittedName>
        <fullName evidence="2">ABC transporter permease</fullName>
    </submittedName>
</protein>
<dbReference type="RefSeq" id="WP_234866994.1">
    <property type="nucleotide sequence ID" value="NZ_JAKEVY010000004.1"/>
</dbReference>
<sequence>MYSLFRTEWLKLNRYPAFWLLLGICMITYPGINLIVLNIYHEVTQKESTTGQIVTMLLGNPFSFPEVWKTSAYLSSIFVFIPAVLVIMLITNEYNYKTSRQNIIDGWSRSDFMLAKAIDVLLITLIVTIMYAVVAFFMGMQNTTGEEYAIFDQIYYIALFSLHTFSQLSIAFLVGLLVRKAFLAMAIFLFYALIAEPIAVNLLKYKFKLEIGRFFPLEIADRMLPQPAFMSRLDEAKYQAALDAVSTHVWLTVALVALTWVVNYRLYLKRDL</sequence>
<organism evidence="2 3">
    <name type="scientific">Flavihumibacter fluminis</name>
    <dbReference type="NCBI Taxonomy" id="2909236"/>
    <lineage>
        <taxon>Bacteria</taxon>
        <taxon>Pseudomonadati</taxon>
        <taxon>Bacteroidota</taxon>
        <taxon>Chitinophagia</taxon>
        <taxon>Chitinophagales</taxon>
        <taxon>Chitinophagaceae</taxon>
        <taxon>Flavihumibacter</taxon>
    </lineage>
</organism>
<dbReference type="EMBL" id="JAKEVY010000004">
    <property type="protein sequence ID" value="MCF1716042.1"/>
    <property type="molecule type" value="Genomic_DNA"/>
</dbReference>
<dbReference type="Pfam" id="PF12730">
    <property type="entry name" value="ABC2_membrane_4"/>
    <property type="match status" value="1"/>
</dbReference>
<keyword evidence="1" id="KW-0812">Transmembrane</keyword>
<dbReference type="PANTHER" id="PTHR37305:SF1">
    <property type="entry name" value="MEMBRANE PROTEIN"/>
    <property type="match status" value="1"/>
</dbReference>
<comment type="caution">
    <text evidence="2">The sequence shown here is derived from an EMBL/GenBank/DDBJ whole genome shotgun (WGS) entry which is preliminary data.</text>
</comment>